<dbReference type="Proteomes" id="UP001163831">
    <property type="component" value="Chromosome"/>
</dbReference>
<feature type="transmembrane region" description="Helical" evidence="6">
    <location>
        <begin position="271"/>
        <end position="287"/>
    </location>
</feature>
<evidence type="ECO:0000313" key="8">
    <source>
        <dbReference type="EMBL" id="UYH50910.1"/>
    </source>
</evidence>
<feature type="transmembrane region" description="Helical" evidence="6">
    <location>
        <begin position="126"/>
        <end position="143"/>
    </location>
</feature>
<organism evidence="8 9">
    <name type="scientific">Candidatus Kirkpatrickella diaphorinae</name>
    <dbReference type="NCBI Taxonomy" id="2984322"/>
    <lineage>
        <taxon>Bacteria</taxon>
        <taxon>Pseudomonadati</taxon>
        <taxon>Pseudomonadota</taxon>
        <taxon>Alphaproteobacteria</taxon>
        <taxon>Acetobacterales</taxon>
        <taxon>Acetobacteraceae</taxon>
        <taxon>Candidatus Kirkpatrickella</taxon>
    </lineage>
</organism>
<keyword evidence="5 6" id="KW-0472">Membrane</keyword>
<feature type="transmembrane region" description="Helical" evidence="6">
    <location>
        <begin position="95"/>
        <end position="114"/>
    </location>
</feature>
<feature type="transmembrane region" description="Helical" evidence="6">
    <location>
        <begin position="213"/>
        <end position="235"/>
    </location>
</feature>
<evidence type="ECO:0000256" key="6">
    <source>
        <dbReference type="SAM" id="Phobius"/>
    </source>
</evidence>
<gene>
    <name evidence="8" type="ORF">N5W20_07320</name>
</gene>
<dbReference type="Pfam" id="PF00892">
    <property type="entry name" value="EamA"/>
    <property type="match status" value="2"/>
</dbReference>
<feature type="domain" description="EamA" evidence="7">
    <location>
        <begin position="9"/>
        <end position="142"/>
    </location>
</feature>
<keyword evidence="3 6" id="KW-0812">Transmembrane</keyword>
<feature type="transmembrane region" description="Helical" evidence="6">
    <location>
        <begin position="155"/>
        <end position="174"/>
    </location>
</feature>
<dbReference type="EMBL" id="CP107052">
    <property type="protein sequence ID" value="UYH50910.1"/>
    <property type="molecule type" value="Genomic_DNA"/>
</dbReference>
<reference evidence="8" key="1">
    <citation type="submission" date="2022-10" db="EMBL/GenBank/DDBJ databases">
        <title>Candidatus Kirkpatrella diaphorinas gen. nov., sp. nov., an uncultured endosymbiont identified in a population of Diaphorina citri from Hawaii.</title>
        <authorList>
            <person name="Henry E.M."/>
            <person name="Carlson C.R."/>
            <person name="Kuo Y.-W."/>
        </authorList>
    </citation>
    <scope>NUCLEOTIDE SEQUENCE</scope>
    <source>
        <strain evidence="8">CADCRV1</strain>
    </source>
</reference>
<comment type="similarity">
    <text evidence="2">Belongs to the EamA transporter family.</text>
</comment>
<evidence type="ECO:0000256" key="2">
    <source>
        <dbReference type="ARBA" id="ARBA00007362"/>
    </source>
</evidence>
<evidence type="ECO:0000256" key="1">
    <source>
        <dbReference type="ARBA" id="ARBA00004141"/>
    </source>
</evidence>
<dbReference type="RefSeq" id="WP_319806502.1">
    <property type="nucleotide sequence ID" value="NZ_CP107052.1"/>
</dbReference>
<evidence type="ECO:0000256" key="4">
    <source>
        <dbReference type="ARBA" id="ARBA00022989"/>
    </source>
</evidence>
<feature type="domain" description="EamA" evidence="7">
    <location>
        <begin position="157"/>
        <end position="284"/>
    </location>
</feature>
<comment type="subcellular location">
    <subcellularLocation>
        <location evidence="1">Membrane</location>
        <topology evidence="1">Multi-pass membrane protein</topology>
    </subcellularLocation>
</comment>
<accession>A0ABY6GHL2</accession>
<protein>
    <submittedName>
        <fullName evidence="8">DMT family transporter</fullName>
    </submittedName>
</protein>
<proteinExistence type="inferred from homology"/>
<keyword evidence="4 6" id="KW-1133">Transmembrane helix</keyword>
<evidence type="ECO:0000313" key="9">
    <source>
        <dbReference type="Proteomes" id="UP001163831"/>
    </source>
</evidence>
<dbReference type="InterPro" id="IPR000620">
    <property type="entry name" value="EamA_dom"/>
</dbReference>
<feature type="transmembrane region" description="Helical" evidence="6">
    <location>
        <begin position="247"/>
        <end position="265"/>
    </location>
</feature>
<dbReference type="PANTHER" id="PTHR32322:SF2">
    <property type="entry name" value="EAMA DOMAIN-CONTAINING PROTEIN"/>
    <property type="match status" value="1"/>
</dbReference>
<keyword evidence="9" id="KW-1185">Reference proteome</keyword>
<feature type="transmembrane region" description="Helical" evidence="6">
    <location>
        <begin position="35"/>
        <end position="56"/>
    </location>
</feature>
<dbReference type="SUPFAM" id="SSF103481">
    <property type="entry name" value="Multidrug resistance efflux transporter EmrE"/>
    <property type="match status" value="2"/>
</dbReference>
<dbReference type="PANTHER" id="PTHR32322">
    <property type="entry name" value="INNER MEMBRANE TRANSPORTER"/>
    <property type="match status" value="1"/>
</dbReference>
<dbReference type="InterPro" id="IPR050638">
    <property type="entry name" value="AA-Vitamin_Transporters"/>
</dbReference>
<evidence type="ECO:0000256" key="3">
    <source>
        <dbReference type="ARBA" id="ARBA00022692"/>
    </source>
</evidence>
<evidence type="ECO:0000259" key="7">
    <source>
        <dbReference type="Pfam" id="PF00892"/>
    </source>
</evidence>
<dbReference type="InterPro" id="IPR037185">
    <property type="entry name" value="EmrE-like"/>
</dbReference>
<feature type="transmembrane region" description="Helical" evidence="6">
    <location>
        <begin position="68"/>
        <end position="89"/>
    </location>
</feature>
<sequence length="303" mass="33096">MTMPMSPRLAALICVILWSMIAVVAKTGQSRLDFYQFLFLSNVISLLAVGAACLMAGRQVGRILRPGWRGFFLPSILGLLDCLFYLALYRGYARYNGVIVLVAQYSWPLMIVLLSSLRDAQWPGRVKALGLVVGSLAFLIAVTKGHLTSLNISDPISILIVLAGAFCFALMSTLSKNFVSDAFIGTFWLFFASMMGSLILMMSFSQIPHLEDVNLVSVLANGVFINGVSYILWVLACARGDASETAALIFLSPILSAIWLVMFFGEVFVPAYGVALILVLISGYLCMKPPKRVGSPAEHFLKE</sequence>
<feature type="transmembrane region" description="Helical" evidence="6">
    <location>
        <begin position="186"/>
        <end position="207"/>
    </location>
</feature>
<name>A0ABY6GHL2_9PROT</name>
<evidence type="ECO:0000256" key="5">
    <source>
        <dbReference type="ARBA" id="ARBA00023136"/>
    </source>
</evidence>